<proteinExistence type="predicted"/>
<dbReference type="EMBL" id="OU342829">
    <property type="protein sequence ID" value="CAG7580105.1"/>
    <property type="molecule type" value="Genomic_DNA"/>
</dbReference>
<accession>A0A8D9CDT6</accession>
<name>A0A8D9CDT6_9VIRU</name>
<protein>
    <submittedName>
        <fullName evidence="1">Uncharacterized protein</fullName>
    </submittedName>
</protein>
<sequence>MFKKLGNNIKNFDLRKFINKTFKVCFHKYEKVENENQFGRFVYDKCVCCAKTKNTEISKPIKIESNIEFSQEREDRLSKILDK</sequence>
<reference evidence="1" key="1">
    <citation type="submission" date="2021-06" db="EMBL/GenBank/DDBJ databases">
        <authorList>
            <person name="Gannon L."/>
            <person name="Redgwell R T."/>
            <person name="Michniewski S."/>
            <person name="Harrison D C."/>
            <person name="Millard A."/>
        </authorList>
    </citation>
    <scope>NUCLEOTIDE SEQUENCE</scope>
</reference>
<evidence type="ECO:0000313" key="1">
    <source>
        <dbReference type="EMBL" id="CAG7580105.1"/>
    </source>
</evidence>
<organism evidence="1">
    <name type="scientific">uncultured marine phage</name>
    <dbReference type="NCBI Taxonomy" id="707152"/>
    <lineage>
        <taxon>Viruses</taxon>
        <taxon>environmental samples</taxon>
    </lineage>
</organism>
<gene>
    <name evidence="1" type="ORF">SLAVMIC_00250</name>
</gene>